<proteinExistence type="predicted"/>
<reference evidence="1 2" key="1">
    <citation type="submission" date="2017-12" db="EMBL/GenBank/DDBJ databases">
        <title>A pool of 800 enterococci isolated from chicken carcass rinse samples from New Zealand.</title>
        <authorList>
            <person name="Zhang J."/>
            <person name="Rogers L."/>
            <person name="Midwinter A."/>
            <person name="French N."/>
        </authorList>
    </citation>
    <scope>NUCLEOTIDE SEQUENCE [LARGE SCALE GENOMIC DNA]</scope>
    <source>
        <strain evidence="1 2">EN697</strain>
    </source>
</reference>
<dbReference type="Proteomes" id="UP000289562">
    <property type="component" value="Unassembled WGS sequence"/>
</dbReference>
<name>A0AB37VV46_ENTFC</name>
<comment type="caution">
    <text evidence="1">The sequence shown here is derived from an EMBL/GenBank/DDBJ whole genome shotgun (WGS) entry which is preliminary data.</text>
</comment>
<evidence type="ECO:0000313" key="2">
    <source>
        <dbReference type="Proteomes" id="UP000289562"/>
    </source>
</evidence>
<accession>A0AB37VV46</accession>
<gene>
    <name evidence="1" type="ORF">CYQ77_02700</name>
</gene>
<dbReference type="AlphaFoldDB" id="A0AB37VV46"/>
<dbReference type="EMBL" id="PJVH01000005">
    <property type="protein sequence ID" value="RXU91017.1"/>
    <property type="molecule type" value="Genomic_DNA"/>
</dbReference>
<sequence>MKNYFSVFFSNTQVRTLISQPLDKRCSKASFSVVSQIYAKMWKAIFTKFFLLLETKRLFHNLLPDSHSFFWR</sequence>
<organism evidence="1 2">
    <name type="scientific">Enterococcus faecium</name>
    <name type="common">Streptococcus faecium</name>
    <dbReference type="NCBI Taxonomy" id="1352"/>
    <lineage>
        <taxon>Bacteria</taxon>
        <taxon>Bacillati</taxon>
        <taxon>Bacillota</taxon>
        <taxon>Bacilli</taxon>
        <taxon>Lactobacillales</taxon>
        <taxon>Enterococcaceae</taxon>
        <taxon>Enterococcus</taxon>
    </lineage>
</organism>
<protein>
    <submittedName>
        <fullName evidence="1">Uncharacterized protein</fullName>
    </submittedName>
</protein>
<evidence type="ECO:0000313" key="1">
    <source>
        <dbReference type="EMBL" id="RXU91017.1"/>
    </source>
</evidence>